<feature type="signal peptide" evidence="1">
    <location>
        <begin position="1"/>
        <end position="27"/>
    </location>
</feature>
<organism evidence="2 3">
    <name type="scientific">Rhizobium rhizophilum</name>
    <dbReference type="NCBI Taxonomy" id="1850373"/>
    <lineage>
        <taxon>Bacteria</taxon>
        <taxon>Pseudomonadati</taxon>
        <taxon>Pseudomonadota</taxon>
        <taxon>Alphaproteobacteria</taxon>
        <taxon>Hyphomicrobiales</taxon>
        <taxon>Rhizobiaceae</taxon>
        <taxon>Rhizobium/Agrobacterium group</taxon>
        <taxon>Rhizobium</taxon>
    </lineage>
</organism>
<sequence>MAQKSHAAALRLSLLISLALHPALGGAQEGPLVWSATGSATDMAIRTGLALDMPGRPRFGAESTLRVSTRTDPGTVRPPLRLWGEVTVRESDVAPTSLGLALDPAAGAARAALRQSRAVMDHGPAALSLNRALEAGRRADGDAAFVARQEVRLAFTDIDAAVTGGIVMDNRAPFRAELGLEKRLPLGVSLKAILSDLAHEPAARINARFERQW</sequence>
<dbReference type="Proteomes" id="UP000309667">
    <property type="component" value="Unassembled WGS sequence"/>
</dbReference>
<dbReference type="RefSeq" id="WP_136558529.1">
    <property type="nucleotide sequence ID" value="NZ_STGT01000003.1"/>
</dbReference>
<evidence type="ECO:0000313" key="2">
    <source>
        <dbReference type="EMBL" id="THV13838.1"/>
    </source>
</evidence>
<dbReference type="EMBL" id="STGT01000003">
    <property type="protein sequence ID" value="THV13838.1"/>
    <property type="molecule type" value="Genomic_DNA"/>
</dbReference>
<gene>
    <name evidence="2" type="ORF">E9677_13125</name>
</gene>
<protein>
    <recommendedName>
        <fullName evidence="4">Lipid/polyisoprenoid-binding YceI-like domain-containing protein</fullName>
    </recommendedName>
</protein>
<evidence type="ECO:0008006" key="4">
    <source>
        <dbReference type="Google" id="ProtNLM"/>
    </source>
</evidence>
<comment type="caution">
    <text evidence="2">The sequence shown here is derived from an EMBL/GenBank/DDBJ whole genome shotgun (WGS) entry which is preliminary data.</text>
</comment>
<evidence type="ECO:0000256" key="1">
    <source>
        <dbReference type="SAM" id="SignalP"/>
    </source>
</evidence>
<accession>A0ABY2QU05</accession>
<name>A0ABY2QU05_9HYPH</name>
<proteinExistence type="predicted"/>
<keyword evidence="1" id="KW-0732">Signal</keyword>
<evidence type="ECO:0000313" key="3">
    <source>
        <dbReference type="Proteomes" id="UP000309667"/>
    </source>
</evidence>
<keyword evidence="3" id="KW-1185">Reference proteome</keyword>
<reference evidence="2 3" key="1">
    <citation type="submission" date="2019-04" db="EMBL/GenBank/DDBJ databases">
        <title>Genome sequence of strain 7209-2.</title>
        <authorList>
            <person name="Gao J."/>
            <person name="Sun J."/>
        </authorList>
    </citation>
    <scope>NUCLEOTIDE SEQUENCE [LARGE SCALE GENOMIC DNA]</scope>
    <source>
        <strain evidence="2 3">7209-2</strain>
    </source>
</reference>
<feature type="chain" id="PRO_5047547261" description="Lipid/polyisoprenoid-binding YceI-like domain-containing protein" evidence="1">
    <location>
        <begin position="28"/>
        <end position="213"/>
    </location>
</feature>